<keyword evidence="4" id="KW-1185">Reference proteome</keyword>
<feature type="binding site" evidence="1">
    <location>
        <position position="991"/>
    </location>
    <ligand>
        <name>Zn(2+)</name>
        <dbReference type="ChEBI" id="CHEBI:29105"/>
    </ligand>
</feature>
<dbReference type="Pfam" id="PF13575">
    <property type="entry name" value="DUF4135"/>
    <property type="match status" value="1"/>
</dbReference>
<dbReference type="Proteomes" id="UP000252107">
    <property type="component" value="Unassembled WGS sequence"/>
</dbReference>
<dbReference type="NCBIfam" id="TIGR03897">
    <property type="entry name" value="lanti_2_LanM"/>
    <property type="match status" value="1"/>
</dbReference>
<accession>A0A367Q631</accession>
<evidence type="ECO:0000313" key="4">
    <source>
        <dbReference type="Proteomes" id="UP000252107"/>
    </source>
</evidence>
<feature type="binding site" evidence="1">
    <location>
        <position position="945"/>
    </location>
    <ligand>
        <name>Zn(2+)</name>
        <dbReference type="ChEBI" id="CHEBI:29105"/>
    </ligand>
</feature>
<feature type="binding site" evidence="1">
    <location>
        <position position="990"/>
    </location>
    <ligand>
        <name>Zn(2+)</name>
        <dbReference type="ChEBI" id="CHEBI:29105"/>
    </ligand>
</feature>
<evidence type="ECO:0000313" key="3">
    <source>
        <dbReference type="EMBL" id="RCJ19619.1"/>
    </source>
</evidence>
<sequence>MSQSYFQSATWYKATTLTERIASLHTIQCDRTNINTQLQQRQMQRWKSQSPFSNNSYFSQRLAIDGVTEDEFCQLLGEPIEAVQNRYRELPDWLTQLNQAFARPDSISIPSLEEFENSELTGFLDAIAPLINQGCDRLYQEIQKLILTQSHLPFNSNTVVALLFNSLPEQLLSMLGRTMVLELNVARLQGVLSGNTQHERFQSFLQRLRQPEIVLSLLQEYPVLARQIVITINRWVIVSLEFIRHLCTDWREIVNTFSPNRDPGLLVKIDGGLGDTHRGGRSVLIAKFSSGLQIVYKPRPLDIEVHFQQLLTWLNQRGNHPPFRTLKILNCKTHGWVEFVVGQGCTEPEAIQRFYERQGAYLALLYALEATDFHLENLIAAGEHPILVDLESLFHLRTEGMEITQSDLPTVNQIIYSVLRVGLLPQRLWANAESEGVDLSGLGGTAGQLTPYRVPHLEAIGTDEMRFVRERMPMFGSHNRPTINDAPVNVLDYTEAIATGFTAIYRLLLQYRDELLSADGPLAYFAEDEVRIILRSTRTYSLLLSESFHPDLLRNALDRDRHFDRLWVGIEQQPYLAKVIAAERHDLWQGDIPMFTTRPNSRAIWSSSHQEIADFFDETGMQGVQHRIQQLSETDLQQQLWFIRASLTTLVMGEAQVNWPSYHLSEPQNNASWEELLKAALAVGDRLESLALRDEKNVSWLGLTLIEQKHWTLASLGIDLYDGLSGVILFLAYLGSVTQQKRYTTLAKNALTTMQRQLENDKAFIAAIGGFHGWGGIIYTLTHLGVLWDEPELLVQAESLVDLFPDLIAKDEQLDIIGGAAGCIASLLNLYRFAPAQRTLAAAIQCGDRLITCAQTMEHGIGWIAPGMGKKPLAGFSHGVAGIASALLELSAITGEERFRKVALAAIAYEQSLLCRQVGNWPDLREFENTILSKEEPANFMTAWCHGAPGIGLGRLRSLPYLDNPEIRLEIDTAINTTLNQGFGLNHCLCHGDLGNLEMLLQASLILNDPKLHSQVNRLTAVILESINQYGWLCGVPKGVETPGLMTGLAGIGYELLRLAEPTRIPSVLTLAPPKPWCK</sequence>
<evidence type="ECO:0000256" key="1">
    <source>
        <dbReference type="PIRSR" id="PIRSR607822-1"/>
    </source>
</evidence>
<feature type="domain" description="Lantibiotic biosynthesis protein dehydration" evidence="2">
    <location>
        <begin position="221"/>
        <end position="598"/>
    </location>
</feature>
<reference evidence="3" key="1">
    <citation type="submission" date="2016-04" db="EMBL/GenBank/DDBJ databases">
        <authorList>
            <person name="Tabuchi Yagui T.R."/>
        </authorList>
    </citation>
    <scope>NUCLEOTIDE SEQUENCE [LARGE SCALE GENOMIC DNA]</scope>
    <source>
        <strain evidence="3">NIES-26</strain>
    </source>
</reference>
<evidence type="ECO:0000259" key="2">
    <source>
        <dbReference type="Pfam" id="PF13575"/>
    </source>
</evidence>
<dbReference type="SUPFAM" id="SSF158745">
    <property type="entry name" value="LanC-like"/>
    <property type="match status" value="1"/>
</dbReference>
<dbReference type="GO" id="GO:0031179">
    <property type="term" value="P:peptide modification"/>
    <property type="evidence" value="ECO:0007669"/>
    <property type="project" value="InterPro"/>
</dbReference>
<dbReference type="AlphaFoldDB" id="A0A367Q631"/>
<dbReference type="InterPro" id="IPR007822">
    <property type="entry name" value="LANC-like"/>
</dbReference>
<dbReference type="InterPro" id="IPR012341">
    <property type="entry name" value="6hp_glycosidase-like_sf"/>
</dbReference>
<dbReference type="PIRSF" id="PIRSF037228">
    <property type="entry name" value="Lant_mod_RumM"/>
    <property type="match status" value="1"/>
</dbReference>
<dbReference type="SMART" id="SM01260">
    <property type="entry name" value="LANC_like"/>
    <property type="match status" value="1"/>
</dbReference>
<gene>
    <name evidence="3" type="ORF">A6770_05615</name>
</gene>
<dbReference type="Pfam" id="PF05147">
    <property type="entry name" value="LANC_like"/>
    <property type="match status" value="1"/>
</dbReference>
<dbReference type="PRINTS" id="PR01950">
    <property type="entry name" value="LANCSUPER"/>
</dbReference>
<dbReference type="InterPro" id="IPR017146">
    <property type="entry name" value="Lanti_2_LanM"/>
</dbReference>
<dbReference type="GO" id="GO:0005975">
    <property type="term" value="P:carbohydrate metabolic process"/>
    <property type="evidence" value="ECO:0007669"/>
    <property type="project" value="InterPro"/>
</dbReference>
<dbReference type="Gene3D" id="1.50.10.10">
    <property type="match status" value="1"/>
</dbReference>
<name>A0A367Q631_9NOSO</name>
<dbReference type="CDD" id="cd04792">
    <property type="entry name" value="LanM-like"/>
    <property type="match status" value="1"/>
</dbReference>
<comment type="caution">
    <text evidence="3">The sequence shown here is derived from an EMBL/GenBank/DDBJ whole genome shotgun (WGS) entry which is preliminary data.</text>
</comment>
<proteinExistence type="predicted"/>
<dbReference type="GO" id="GO:0046872">
    <property type="term" value="F:metal ion binding"/>
    <property type="evidence" value="ECO:0007669"/>
    <property type="project" value="UniProtKB-KW"/>
</dbReference>
<organism evidence="3 4">
    <name type="scientific">Nostoc minutum NIES-26</name>
    <dbReference type="NCBI Taxonomy" id="1844469"/>
    <lineage>
        <taxon>Bacteria</taxon>
        <taxon>Bacillati</taxon>
        <taxon>Cyanobacteriota</taxon>
        <taxon>Cyanophyceae</taxon>
        <taxon>Nostocales</taxon>
        <taxon>Nostocaceae</taxon>
        <taxon>Nostoc</taxon>
    </lineage>
</organism>
<keyword evidence="1" id="KW-0862">Zinc</keyword>
<protein>
    <submittedName>
        <fullName evidence="3">Lanthionine synthetase</fullName>
    </submittedName>
</protein>
<keyword evidence="1" id="KW-0479">Metal-binding</keyword>
<dbReference type="EMBL" id="LXQD01000339">
    <property type="protein sequence ID" value="RCJ19619.1"/>
    <property type="molecule type" value="Genomic_DNA"/>
</dbReference>
<dbReference type="InterPro" id="IPR025410">
    <property type="entry name" value="Lant_dehyd"/>
</dbReference>